<keyword evidence="2" id="KW-1185">Reference proteome</keyword>
<accession>A0ABU6WVG5</accession>
<evidence type="ECO:0000313" key="1">
    <source>
        <dbReference type="EMBL" id="MED6189915.1"/>
    </source>
</evidence>
<feature type="non-terminal residue" evidence="1">
    <location>
        <position position="1"/>
    </location>
</feature>
<evidence type="ECO:0000313" key="2">
    <source>
        <dbReference type="Proteomes" id="UP001341840"/>
    </source>
</evidence>
<protein>
    <submittedName>
        <fullName evidence="1">Uncharacterized protein</fullName>
    </submittedName>
</protein>
<reference evidence="1 2" key="1">
    <citation type="journal article" date="2023" name="Plants (Basel)">
        <title>Bridging the Gap: Combining Genomics and Transcriptomics Approaches to Understand Stylosanthes scabra, an Orphan Legume from the Brazilian Caatinga.</title>
        <authorList>
            <person name="Ferreira-Neto J.R.C."/>
            <person name="da Silva M.D."/>
            <person name="Binneck E."/>
            <person name="de Melo N.F."/>
            <person name="da Silva R.H."/>
            <person name="de Melo A.L.T.M."/>
            <person name="Pandolfi V."/>
            <person name="Bustamante F.O."/>
            <person name="Brasileiro-Vidal A.C."/>
            <person name="Benko-Iseppon A.M."/>
        </authorList>
    </citation>
    <scope>NUCLEOTIDE SEQUENCE [LARGE SCALE GENOMIC DNA]</scope>
    <source>
        <tissue evidence="1">Leaves</tissue>
    </source>
</reference>
<sequence length="76" mass="8685">ESKATAIVKGNDLDKMTYDELRGKLLAYESASNKTQDNKIKGMAFKSKVNKFEDEDLDEEMMLFAESLRKIVMFKG</sequence>
<dbReference type="EMBL" id="JASCZI010184078">
    <property type="protein sequence ID" value="MED6189915.1"/>
    <property type="molecule type" value="Genomic_DNA"/>
</dbReference>
<gene>
    <name evidence="1" type="ORF">PIB30_100645</name>
</gene>
<name>A0ABU6WVG5_9FABA</name>
<comment type="caution">
    <text evidence="1">The sequence shown here is derived from an EMBL/GenBank/DDBJ whole genome shotgun (WGS) entry which is preliminary data.</text>
</comment>
<dbReference type="Proteomes" id="UP001341840">
    <property type="component" value="Unassembled WGS sequence"/>
</dbReference>
<proteinExistence type="predicted"/>
<organism evidence="1 2">
    <name type="scientific">Stylosanthes scabra</name>
    <dbReference type="NCBI Taxonomy" id="79078"/>
    <lineage>
        <taxon>Eukaryota</taxon>
        <taxon>Viridiplantae</taxon>
        <taxon>Streptophyta</taxon>
        <taxon>Embryophyta</taxon>
        <taxon>Tracheophyta</taxon>
        <taxon>Spermatophyta</taxon>
        <taxon>Magnoliopsida</taxon>
        <taxon>eudicotyledons</taxon>
        <taxon>Gunneridae</taxon>
        <taxon>Pentapetalae</taxon>
        <taxon>rosids</taxon>
        <taxon>fabids</taxon>
        <taxon>Fabales</taxon>
        <taxon>Fabaceae</taxon>
        <taxon>Papilionoideae</taxon>
        <taxon>50 kb inversion clade</taxon>
        <taxon>dalbergioids sensu lato</taxon>
        <taxon>Dalbergieae</taxon>
        <taxon>Pterocarpus clade</taxon>
        <taxon>Stylosanthes</taxon>
    </lineage>
</organism>